<evidence type="ECO:0000256" key="4">
    <source>
        <dbReference type="ARBA" id="ARBA00022801"/>
    </source>
</evidence>
<evidence type="ECO:0000256" key="2">
    <source>
        <dbReference type="ARBA" id="ARBA00010872"/>
    </source>
</evidence>
<dbReference type="GO" id="GO:0004067">
    <property type="term" value="F:asparaginase activity"/>
    <property type="evidence" value="ECO:0007669"/>
    <property type="project" value="UniProtKB-EC"/>
</dbReference>
<comment type="subunit">
    <text evidence="8">Heterodimer of an alpha and beta chain produced by autocleavage.</text>
</comment>
<evidence type="ECO:0000256" key="5">
    <source>
        <dbReference type="ARBA" id="ARBA00022813"/>
    </source>
</evidence>
<dbReference type="EMBL" id="JARQZJ010000091">
    <property type="protein sequence ID" value="KAK9883287.1"/>
    <property type="molecule type" value="Genomic_DNA"/>
</dbReference>
<evidence type="ECO:0000256" key="7">
    <source>
        <dbReference type="ARBA" id="ARBA00054922"/>
    </source>
</evidence>
<protein>
    <recommendedName>
        <fullName evidence="14">Asparaginase</fullName>
    </recommendedName>
</protein>
<feature type="binding site" evidence="10">
    <location>
        <begin position="199"/>
        <end position="202"/>
    </location>
    <ligand>
        <name>substrate</name>
    </ligand>
</feature>
<comment type="catalytic activity">
    <reaction evidence="6">
        <text>L-asparagine + H2O = L-aspartate + NH4(+)</text>
        <dbReference type="Rhea" id="RHEA:21016"/>
        <dbReference type="ChEBI" id="CHEBI:15377"/>
        <dbReference type="ChEBI" id="CHEBI:28938"/>
        <dbReference type="ChEBI" id="CHEBI:29991"/>
        <dbReference type="ChEBI" id="CHEBI:58048"/>
        <dbReference type="EC" id="3.5.1.1"/>
    </reaction>
</comment>
<evidence type="ECO:0000256" key="11">
    <source>
        <dbReference type="PIRSR" id="PIRSR600246-3"/>
    </source>
</evidence>
<dbReference type="CDD" id="cd04702">
    <property type="entry name" value="ASRGL1_like"/>
    <property type="match status" value="1"/>
</dbReference>
<dbReference type="Proteomes" id="UP001431783">
    <property type="component" value="Unassembled WGS sequence"/>
</dbReference>
<evidence type="ECO:0008006" key="14">
    <source>
        <dbReference type="Google" id="ProtNLM"/>
    </source>
</evidence>
<feature type="active site" description="Nucleophile" evidence="9">
    <location>
        <position position="171"/>
    </location>
</feature>
<dbReference type="InterPro" id="IPR029055">
    <property type="entry name" value="Ntn_hydrolases_N"/>
</dbReference>
<organism evidence="12 13">
    <name type="scientific">Henosepilachna vigintioctopunctata</name>
    <dbReference type="NCBI Taxonomy" id="420089"/>
    <lineage>
        <taxon>Eukaryota</taxon>
        <taxon>Metazoa</taxon>
        <taxon>Ecdysozoa</taxon>
        <taxon>Arthropoda</taxon>
        <taxon>Hexapoda</taxon>
        <taxon>Insecta</taxon>
        <taxon>Pterygota</taxon>
        <taxon>Neoptera</taxon>
        <taxon>Endopterygota</taxon>
        <taxon>Coleoptera</taxon>
        <taxon>Polyphaga</taxon>
        <taxon>Cucujiformia</taxon>
        <taxon>Coccinelloidea</taxon>
        <taxon>Coccinellidae</taxon>
        <taxon>Epilachninae</taxon>
        <taxon>Epilachnini</taxon>
        <taxon>Henosepilachna</taxon>
    </lineage>
</organism>
<evidence type="ECO:0000256" key="3">
    <source>
        <dbReference type="ARBA" id="ARBA00022670"/>
    </source>
</evidence>
<evidence type="ECO:0000256" key="6">
    <source>
        <dbReference type="ARBA" id="ARBA00049366"/>
    </source>
</evidence>
<accession>A0AAW1UIB2</accession>
<evidence type="ECO:0000256" key="8">
    <source>
        <dbReference type="ARBA" id="ARBA00061780"/>
    </source>
</evidence>
<keyword evidence="13" id="KW-1185">Reference proteome</keyword>
<sequence length="312" mass="32788">MEPVLIVHGGAGNIRDSRVLNKVEGVKIAVIRGYEILNRGGSALEAVEEAVRILEDDECMNAGKGSVLNSDGEVEMDASIMDGRTLDAGAVAAVKDIAHPVTLARLVMEDTPHVLLAGPGARRFARKVNMPILAPGSLVTKDAEDALENFRTYGGIQCEIGEIENFGEVGTVGAVAMDSRGHLAAATSTGGINGKMPGRVGDSPLIGGGTFADDEIGAVSTTGHGESIQKFCVAHSIIKSMEKGLDPQEATDTVLAKMNERLKNTAGAITISKTGEVGIGMTTKRMSWAYRKGDKLIFGINKGCQQTEILEE</sequence>
<reference evidence="12 13" key="1">
    <citation type="submission" date="2023-03" db="EMBL/GenBank/DDBJ databases">
        <title>Genome insight into feeding habits of ladybird beetles.</title>
        <authorList>
            <person name="Li H.-S."/>
            <person name="Huang Y.-H."/>
            <person name="Pang H."/>
        </authorList>
    </citation>
    <scope>NUCLEOTIDE SEQUENCE [LARGE SCALE GENOMIC DNA]</scope>
    <source>
        <strain evidence="12">SYSU_2023b</strain>
        <tissue evidence="12">Whole body</tissue>
    </source>
</reference>
<dbReference type="AlphaFoldDB" id="A0AAW1UIB2"/>
<proteinExistence type="inferred from homology"/>
<evidence type="ECO:0000256" key="1">
    <source>
        <dbReference type="ARBA" id="ARBA00000306"/>
    </source>
</evidence>
<comment type="similarity">
    <text evidence="2">Belongs to the Ntn-hydrolase family.</text>
</comment>
<dbReference type="PANTHER" id="PTHR10188:SF41">
    <property type="entry name" value="ISOASPARTYL PEPTIDASE_L-ASPARAGINASE"/>
    <property type="match status" value="1"/>
</dbReference>
<comment type="caution">
    <text evidence="12">The sequence shown here is derived from an EMBL/GenBank/DDBJ whole genome shotgun (WGS) entry which is preliminary data.</text>
</comment>
<feature type="site" description="Cleavage; by autolysis" evidence="11">
    <location>
        <begin position="170"/>
        <end position="171"/>
    </location>
</feature>
<dbReference type="InterPro" id="IPR000246">
    <property type="entry name" value="Peptidase_T2"/>
</dbReference>
<dbReference type="GO" id="GO:0006508">
    <property type="term" value="P:proteolysis"/>
    <property type="evidence" value="ECO:0007669"/>
    <property type="project" value="UniProtKB-KW"/>
</dbReference>
<comment type="catalytic activity">
    <reaction evidence="1">
        <text>Cleavage of a beta-linked Asp residue from the N-terminus of a polypeptide.</text>
        <dbReference type="EC" id="3.4.19.5"/>
    </reaction>
</comment>
<evidence type="ECO:0000313" key="13">
    <source>
        <dbReference type="Proteomes" id="UP001431783"/>
    </source>
</evidence>
<dbReference type="Pfam" id="PF01112">
    <property type="entry name" value="Asparaginase_2"/>
    <property type="match status" value="1"/>
</dbReference>
<keyword evidence="4" id="KW-0378">Hydrolase</keyword>
<dbReference type="GO" id="GO:0005737">
    <property type="term" value="C:cytoplasm"/>
    <property type="evidence" value="ECO:0007669"/>
    <property type="project" value="TreeGrafter"/>
</dbReference>
<evidence type="ECO:0000256" key="10">
    <source>
        <dbReference type="PIRSR" id="PIRSR600246-2"/>
    </source>
</evidence>
<name>A0AAW1UIB2_9CUCU</name>
<comment type="function">
    <text evidence="7">Has both L-asparaginase and beta-aspartyl peptidase activity. Does not have aspartylglucosaminidase activity and is inactive toward GlcNAc-L-Asn. Likewise, has no activity toward glutamine.</text>
</comment>
<dbReference type="PANTHER" id="PTHR10188">
    <property type="entry name" value="L-ASPARAGINASE"/>
    <property type="match status" value="1"/>
</dbReference>
<feature type="binding site" evidence="10">
    <location>
        <begin position="222"/>
        <end position="225"/>
    </location>
    <ligand>
        <name>substrate</name>
    </ligand>
</feature>
<dbReference type="GO" id="GO:0033345">
    <property type="term" value="P:L-asparagine catabolic process via L-aspartate"/>
    <property type="evidence" value="ECO:0007669"/>
    <property type="project" value="TreeGrafter"/>
</dbReference>
<dbReference type="SUPFAM" id="SSF56235">
    <property type="entry name" value="N-terminal nucleophile aminohydrolases (Ntn hydrolases)"/>
    <property type="match status" value="1"/>
</dbReference>
<dbReference type="GO" id="GO:0008798">
    <property type="term" value="F:beta-aspartyl-peptidase activity"/>
    <property type="evidence" value="ECO:0007669"/>
    <property type="project" value="UniProtKB-EC"/>
</dbReference>
<keyword evidence="5" id="KW-0068">Autocatalytic cleavage</keyword>
<keyword evidence="3" id="KW-0645">Protease</keyword>
<gene>
    <name evidence="12" type="ORF">WA026_001470</name>
</gene>
<dbReference type="FunFam" id="3.60.20.30:FF:000001">
    <property type="entry name" value="Isoaspartyl peptidase/L-asparaginase"/>
    <property type="match status" value="1"/>
</dbReference>
<dbReference type="Gene3D" id="3.60.20.30">
    <property type="entry name" value="(Glycosyl)asparaginase"/>
    <property type="match status" value="1"/>
</dbReference>
<dbReference type="InterPro" id="IPR033844">
    <property type="entry name" value="ASRGL1_meta"/>
</dbReference>
<evidence type="ECO:0000256" key="9">
    <source>
        <dbReference type="PIRSR" id="PIRSR600246-1"/>
    </source>
</evidence>
<evidence type="ECO:0000313" key="12">
    <source>
        <dbReference type="EMBL" id="KAK9883287.1"/>
    </source>
</evidence>